<protein>
    <submittedName>
        <fullName evidence="3">Arsenate reductase and related protein, glutaredoxin family</fullName>
    </submittedName>
</protein>
<dbReference type="KEGG" id="dko:I596_1950"/>
<dbReference type="STRING" id="1300342.I596_1950"/>
<organism evidence="3 4">
    <name type="scientific">Dokdonella koreensis DS-123</name>
    <dbReference type="NCBI Taxonomy" id="1300342"/>
    <lineage>
        <taxon>Bacteria</taxon>
        <taxon>Pseudomonadati</taxon>
        <taxon>Pseudomonadota</taxon>
        <taxon>Gammaproteobacteria</taxon>
        <taxon>Lysobacterales</taxon>
        <taxon>Rhodanobacteraceae</taxon>
        <taxon>Dokdonella</taxon>
    </lineage>
</organism>
<dbReference type="Pfam" id="PF03960">
    <property type="entry name" value="ArsC"/>
    <property type="match status" value="1"/>
</dbReference>
<reference evidence="3 4" key="1">
    <citation type="submission" date="2016-04" db="EMBL/GenBank/DDBJ databases">
        <title>Complete genome sequence of Dokdonella koreensis DS-123T.</title>
        <authorList>
            <person name="Kim J.F."/>
            <person name="Lee H."/>
            <person name="Kwak M.-J."/>
        </authorList>
    </citation>
    <scope>NUCLEOTIDE SEQUENCE [LARGE SCALE GENOMIC DNA]</scope>
    <source>
        <strain evidence="3 4">DS-123</strain>
    </source>
</reference>
<accession>A0A161HR82</accession>
<dbReference type="PANTHER" id="PTHR30041:SF8">
    <property type="entry name" value="PROTEIN YFFB"/>
    <property type="match status" value="1"/>
</dbReference>
<gene>
    <name evidence="3" type="ORF">I596_1950</name>
</gene>
<dbReference type="InterPro" id="IPR036249">
    <property type="entry name" value="Thioredoxin-like_sf"/>
</dbReference>
<evidence type="ECO:0000313" key="4">
    <source>
        <dbReference type="Proteomes" id="UP000076830"/>
    </source>
</evidence>
<dbReference type="Proteomes" id="UP000076830">
    <property type="component" value="Chromosome"/>
</dbReference>
<dbReference type="InterPro" id="IPR006660">
    <property type="entry name" value="Arsenate_reductase-like"/>
</dbReference>
<evidence type="ECO:0000256" key="2">
    <source>
        <dbReference type="PROSITE-ProRule" id="PRU01282"/>
    </source>
</evidence>
<dbReference type="NCBIfam" id="TIGR01617">
    <property type="entry name" value="arsC_related"/>
    <property type="match status" value="1"/>
</dbReference>
<evidence type="ECO:0000313" key="3">
    <source>
        <dbReference type="EMBL" id="ANB17972.1"/>
    </source>
</evidence>
<keyword evidence="4" id="KW-1185">Reference proteome</keyword>
<comment type="similarity">
    <text evidence="1 2">Belongs to the ArsC family.</text>
</comment>
<sequence length="119" mass="13270">MGAITLYGLTKCSTCQKAVAWLQRAGVEHRFVDYREHPVPAATLKHWAGAVGGFEKLVNRTGMTWRNLPDARKKPGSDAEWTLLIREYPALVRRPVAVAEDGEISLGFSDALFKRRFAA</sequence>
<evidence type="ECO:0000256" key="1">
    <source>
        <dbReference type="ARBA" id="ARBA00007198"/>
    </source>
</evidence>
<proteinExistence type="inferred from homology"/>
<dbReference type="AlphaFoldDB" id="A0A161HR82"/>
<dbReference type="EMBL" id="CP015249">
    <property type="protein sequence ID" value="ANB17972.1"/>
    <property type="molecule type" value="Genomic_DNA"/>
</dbReference>
<dbReference type="OrthoDB" id="9803749at2"/>
<name>A0A161HR82_9GAMM</name>
<dbReference type="PROSITE" id="PS51353">
    <property type="entry name" value="ARSC"/>
    <property type="match status" value="1"/>
</dbReference>
<dbReference type="RefSeq" id="WP_067646710.1">
    <property type="nucleotide sequence ID" value="NZ_CP015249.1"/>
</dbReference>
<dbReference type="SUPFAM" id="SSF52833">
    <property type="entry name" value="Thioredoxin-like"/>
    <property type="match status" value="1"/>
</dbReference>
<dbReference type="InterPro" id="IPR006504">
    <property type="entry name" value="Tscrpt_reg_Spx/MgsR"/>
</dbReference>
<dbReference type="PANTHER" id="PTHR30041">
    <property type="entry name" value="ARSENATE REDUCTASE"/>
    <property type="match status" value="1"/>
</dbReference>
<dbReference type="Gene3D" id="3.40.30.10">
    <property type="entry name" value="Glutaredoxin"/>
    <property type="match status" value="1"/>
</dbReference>